<evidence type="ECO:0000256" key="10">
    <source>
        <dbReference type="ARBA" id="ARBA00032441"/>
    </source>
</evidence>
<comment type="caution">
    <text evidence="11">The sequence shown here is derived from an EMBL/GenBank/DDBJ whole genome shotgun (WGS) entry which is preliminary data.</text>
</comment>
<dbReference type="PANTHER" id="PTHR33540">
    <property type="entry name" value="TRNA THREONYLCARBAMOYLADENOSINE BIOSYNTHESIS PROTEIN TSAE"/>
    <property type="match status" value="1"/>
</dbReference>
<evidence type="ECO:0000313" key="12">
    <source>
        <dbReference type="Proteomes" id="UP000231056"/>
    </source>
</evidence>
<keyword evidence="9" id="KW-0460">Magnesium</keyword>
<dbReference type="Gene3D" id="3.40.50.300">
    <property type="entry name" value="P-loop containing nucleotide triphosphate hydrolases"/>
    <property type="match status" value="1"/>
</dbReference>
<evidence type="ECO:0000256" key="9">
    <source>
        <dbReference type="ARBA" id="ARBA00022842"/>
    </source>
</evidence>
<evidence type="ECO:0000256" key="1">
    <source>
        <dbReference type="ARBA" id="ARBA00004496"/>
    </source>
</evidence>
<keyword evidence="8" id="KW-0067">ATP-binding</keyword>
<keyword evidence="7" id="KW-0547">Nucleotide-binding</keyword>
<evidence type="ECO:0000256" key="2">
    <source>
        <dbReference type="ARBA" id="ARBA00007599"/>
    </source>
</evidence>
<keyword evidence="11" id="KW-0808">Transferase</keyword>
<evidence type="ECO:0000313" key="11">
    <source>
        <dbReference type="EMBL" id="PIQ73074.1"/>
    </source>
</evidence>
<dbReference type="InterPro" id="IPR003442">
    <property type="entry name" value="T6A_TsaE"/>
</dbReference>
<reference evidence="11 12" key="1">
    <citation type="submission" date="2017-09" db="EMBL/GenBank/DDBJ databases">
        <title>Depth-based differentiation of microbial function through sediment-hosted aquifers and enrichment of novel symbionts in the deep terrestrial subsurface.</title>
        <authorList>
            <person name="Probst A.J."/>
            <person name="Ladd B."/>
            <person name="Jarett J.K."/>
            <person name="Geller-Mcgrath D.E."/>
            <person name="Sieber C.M."/>
            <person name="Emerson J.B."/>
            <person name="Anantharaman K."/>
            <person name="Thomas B.C."/>
            <person name="Malmstrom R."/>
            <person name="Stieglmeier M."/>
            <person name="Klingl A."/>
            <person name="Woyke T."/>
            <person name="Ryan C.M."/>
            <person name="Banfield J.F."/>
        </authorList>
    </citation>
    <scope>NUCLEOTIDE SEQUENCE [LARGE SCALE GENOMIC DNA]</scope>
    <source>
        <strain evidence="11">CG11_big_fil_rev_8_21_14_0_20_36_8</strain>
    </source>
</reference>
<name>A0A2M6IT72_9BACT</name>
<gene>
    <name evidence="11" type="ORF">COV58_04500</name>
</gene>
<dbReference type="Proteomes" id="UP000231056">
    <property type="component" value="Unassembled WGS sequence"/>
</dbReference>
<evidence type="ECO:0000256" key="6">
    <source>
        <dbReference type="ARBA" id="ARBA00022723"/>
    </source>
</evidence>
<dbReference type="GO" id="GO:0005524">
    <property type="term" value="F:ATP binding"/>
    <property type="evidence" value="ECO:0007669"/>
    <property type="project" value="UniProtKB-KW"/>
</dbReference>
<dbReference type="GO" id="GO:0046872">
    <property type="term" value="F:metal ion binding"/>
    <property type="evidence" value="ECO:0007669"/>
    <property type="project" value="UniProtKB-KW"/>
</dbReference>
<evidence type="ECO:0000256" key="8">
    <source>
        <dbReference type="ARBA" id="ARBA00022840"/>
    </source>
</evidence>
<keyword evidence="5" id="KW-0819">tRNA processing</keyword>
<comment type="similarity">
    <text evidence="2">Belongs to the TsaE family.</text>
</comment>
<dbReference type="NCBIfam" id="TIGR00150">
    <property type="entry name" value="T6A_YjeE"/>
    <property type="match status" value="1"/>
</dbReference>
<accession>A0A2M6IT72</accession>
<organism evidence="11 12">
    <name type="scientific">Candidatus Roizmanbacteria bacterium CG11_big_fil_rev_8_21_14_0_20_36_8</name>
    <dbReference type="NCBI Taxonomy" id="1974856"/>
    <lineage>
        <taxon>Bacteria</taxon>
        <taxon>Candidatus Roizmaniibacteriota</taxon>
    </lineage>
</organism>
<comment type="subcellular location">
    <subcellularLocation>
        <location evidence="1">Cytoplasm</location>
    </subcellularLocation>
</comment>
<dbReference type="AlphaFoldDB" id="A0A2M6IT72"/>
<sequence length="195" mass="22405">MLIDLIIDAGKLPHNKPSTVVELISSNIKTLRTGDLPFVDSKNFYSKSPSETRKIGQMIIEELTTMPTNKAIVIILIGDLGVGKTEITRGIAKQFGITKIISPTYVIYYEYDISHRSSEISQKRKFIHADLYNIEEDYEYNQLGLTTYIKNKSIMVIEWGEKLGDYYNKFKKDVKIIQIRMEYDGKNGRKITVIK</sequence>
<evidence type="ECO:0000256" key="4">
    <source>
        <dbReference type="ARBA" id="ARBA00022490"/>
    </source>
</evidence>
<dbReference type="EMBL" id="PCVM01000107">
    <property type="protein sequence ID" value="PIQ73074.1"/>
    <property type="molecule type" value="Genomic_DNA"/>
</dbReference>
<proteinExistence type="inferred from homology"/>
<dbReference type="Gene3D" id="3.90.870.10">
    <property type="entry name" value="DHBP synthase"/>
    <property type="match status" value="1"/>
</dbReference>
<evidence type="ECO:0000256" key="3">
    <source>
        <dbReference type="ARBA" id="ARBA00019010"/>
    </source>
</evidence>
<dbReference type="GO" id="GO:0005737">
    <property type="term" value="C:cytoplasm"/>
    <property type="evidence" value="ECO:0007669"/>
    <property type="project" value="UniProtKB-SubCell"/>
</dbReference>
<dbReference type="PANTHER" id="PTHR33540:SF2">
    <property type="entry name" value="TRNA THREONYLCARBAMOYLADENOSINE BIOSYNTHESIS PROTEIN TSAE"/>
    <property type="match status" value="1"/>
</dbReference>
<dbReference type="Pfam" id="PF02367">
    <property type="entry name" value="TsaE"/>
    <property type="match status" value="1"/>
</dbReference>
<evidence type="ECO:0000256" key="5">
    <source>
        <dbReference type="ARBA" id="ARBA00022694"/>
    </source>
</evidence>
<dbReference type="InterPro" id="IPR027417">
    <property type="entry name" value="P-loop_NTPase"/>
</dbReference>
<keyword evidence="6" id="KW-0479">Metal-binding</keyword>
<dbReference type="GO" id="GO:0016740">
    <property type="term" value="F:transferase activity"/>
    <property type="evidence" value="ECO:0007669"/>
    <property type="project" value="UniProtKB-KW"/>
</dbReference>
<evidence type="ECO:0000256" key="7">
    <source>
        <dbReference type="ARBA" id="ARBA00022741"/>
    </source>
</evidence>
<protein>
    <recommendedName>
        <fullName evidence="3">tRNA threonylcarbamoyladenosine biosynthesis protein TsaE</fullName>
    </recommendedName>
    <alternativeName>
        <fullName evidence="10">t(6)A37 threonylcarbamoyladenosine biosynthesis protein TsaE</fullName>
    </alternativeName>
</protein>
<dbReference type="GO" id="GO:0002949">
    <property type="term" value="P:tRNA threonylcarbamoyladenosine modification"/>
    <property type="evidence" value="ECO:0007669"/>
    <property type="project" value="InterPro"/>
</dbReference>
<keyword evidence="4" id="KW-0963">Cytoplasm</keyword>
<dbReference type="SUPFAM" id="SSF52540">
    <property type="entry name" value="P-loop containing nucleoside triphosphate hydrolases"/>
    <property type="match status" value="1"/>
</dbReference>